<accession>A0ABV6Z695</accession>
<keyword evidence="1" id="KW-1133">Transmembrane helix</keyword>
<keyword evidence="1" id="KW-0472">Membrane</keyword>
<proteinExistence type="predicted"/>
<protein>
    <submittedName>
        <fullName evidence="2">Uncharacterized protein</fullName>
    </submittedName>
</protein>
<dbReference type="Proteomes" id="UP001594351">
    <property type="component" value="Unassembled WGS sequence"/>
</dbReference>
<evidence type="ECO:0000256" key="1">
    <source>
        <dbReference type="SAM" id="Phobius"/>
    </source>
</evidence>
<name>A0ABV6Z695_UNCC1</name>
<feature type="transmembrane region" description="Helical" evidence="1">
    <location>
        <begin position="12"/>
        <end position="33"/>
    </location>
</feature>
<reference evidence="2 3" key="1">
    <citation type="submission" date="2024-09" db="EMBL/GenBank/DDBJ databases">
        <title>Laminarin stimulates single cell rates of sulfate reduction while oxygen inhibits transcriptomic activity in coastal marine sediment.</title>
        <authorList>
            <person name="Lindsay M."/>
            <person name="Orcutt B."/>
            <person name="Emerson D."/>
            <person name="Stepanauskas R."/>
            <person name="D'Angelo T."/>
        </authorList>
    </citation>
    <scope>NUCLEOTIDE SEQUENCE [LARGE SCALE GENOMIC DNA]</scope>
    <source>
        <strain evidence="2">SAG AM-311-K15</strain>
    </source>
</reference>
<sequence>MKKEVEQRMVHEVFKIIYFIMIIIFFSVGIFLYRNESEQFVY</sequence>
<keyword evidence="3" id="KW-1185">Reference proteome</keyword>
<evidence type="ECO:0000313" key="3">
    <source>
        <dbReference type="Proteomes" id="UP001594351"/>
    </source>
</evidence>
<dbReference type="EMBL" id="JBHPBY010000664">
    <property type="protein sequence ID" value="MFC1853968.1"/>
    <property type="molecule type" value="Genomic_DNA"/>
</dbReference>
<organism evidence="2 3">
    <name type="scientific">candidate division CSSED10-310 bacterium</name>
    <dbReference type="NCBI Taxonomy" id="2855610"/>
    <lineage>
        <taxon>Bacteria</taxon>
        <taxon>Bacteria division CSSED10-310</taxon>
    </lineage>
</organism>
<gene>
    <name evidence="2" type="ORF">ACFL27_27605</name>
</gene>
<comment type="caution">
    <text evidence="2">The sequence shown here is derived from an EMBL/GenBank/DDBJ whole genome shotgun (WGS) entry which is preliminary data.</text>
</comment>
<keyword evidence="1" id="KW-0812">Transmembrane</keyword>
<evidence type="ECO:0000313" key="2">
    <source>
        <dbReference type="EMBL" id="MFC1853968.1"/>
    </source>
</evidence>